<dbReference type="RefSeq" id="WP_354510287.1">
    <property type="nucleotide sequence ID" value="NZ_JBEPMO010000018.1"/>
</dbReference>
<dbReference type="EMBL" id="JBEPMO010000018">
    <property type="protein sequence ID" value="MET3732760.1"/>
    <property type="molecule type" value="Genomic_DNA"/>
</dbReference>
<dbReference type="Proteomes" id="UP001549146">
    <property type="component" value="Unassembled WGS sequence"/>
</dbReference>
<proteinExistence type="predicted"/>
<comment type="caution">
    <text evidence="1">The sequence shown here is derived from an EMBL/GenBank/DDBJ whole genome shotgun (WGS) entry which is preliminary data.</text>
</comment>
<keyword evidence="2" id="KW-1185">Reference proteome</keyword>
<reference evidence="1 2" key="1">
    <citation type="submission" date="2024-06" db="EMBL/GenBank/DDBJ databases">
        <title>Genomic Encyclopedia of Type Strains, Phase IV (KMG-IV): sequencing the most valuable type-strain genomes for metagenomic binning, comparative biology and taxonomic classification.</title>
        <authorList>
            <person name="Goeker M."/>
        </authorList>
    </citation>
    <scope>NUCLEOTIDE SEQUENCE [LARGE SCALE GENOMIC DNA]</scope>
    <source>
        <strain evidence="1 2">DSM 29388</strain>
    </source>
</reference>
<organism evidence="1 2">
    <name type="scientific">Moheibacter stercoris</name>
    <dbReference type="NCBI Taxonomy" id="1628251"/>
    <lineage>
        <taxon>Bacteria</taxon>
        <taxon>Pseudomonadati</taxon>
        <taxon>Bacteroidota</taxon>
        <taxon>Flavobacteriia</taxon>
        <taxon>Flavobacteriales</taxon>
        <taxon>Weeksellaceae</taxon>
        <taxon>Moheibacter</taxon>
    </lineage>
</organism>
<evidence type="ECO:0008006" key="3">
    <source>
        <dbReference type="Google" id="ProtNLM"/>
    </source>
</evidence>
<protein>
    <recommendedName>
        <fullName evidence="3">Curlin associated repeat-containing protein</fullName>
    </recommendedName>
</protein>
<accession>A0ABV2LW25</accession>
<evidence type="ECO:0000313" key="1">
    <source>
        <dbReference type="EMBL" id="MET3732760.1"/>
    </source>
</evidence>
<gene>
    <name evidence="1" type="ORF">ABID46_002351</name>
</gene>
<sequence>MKTLFILTASLIVGISHGQEISERDLIQFISNNSGLNITQVIQVGNFNHADVAANSINVVQAGTNQEFYFQESSHNPSNINVEMKGTNNYLEILGSNSIMENMKINLDGDYRSIIINNYP</sequence>
<evidence type="ECO:0000313" key="2">
    <source>
        <dbReference type="Proteomes" id="UP001549146"/>
    </source>
</evidence>
<name>A0ABV2LW25_9FLAO</name>